<dbReference type="InterPro" id="IPR016169">
    <property type="entry name" value="FAD-bd_PCMH_sub2"/>
</dbReference>
<keyword evidence="13" id="KW-0732">Signal</keyword>
<feature type="signal peptide" evidence="13">
    <location>
        <begin position="1"/>
        <end position="25"/>
    </location>
</feature>
<dbReference type="RefSeq" id="WP_379570917.1">
    <property type="nucleotide sequence ID" value="NZ_JBHSQK010000096.1"/>
</dbReference>
<dbReference type="SUPFAM" id="SSF56176">
    <property type="entry name" value="FAD-binding/transporter-associated domain-like"/>
    <property type="match status" value="1"/>
</dbReference>
<keyword evidence="17" id="KW-1185">Reference proteome</keyword>
<proteinExistence type="inferred from homology"/>
<evidence type="ECO:0000259" key="15">
    <source>
        <dbReference type="PROSITE" id="PS51846"/>
    </source>
</evidence>
<dbReference type="InterPro" id="IPR005170">
    <property type="entry name" value="Transptr-assoc_dom"/>
</dbReference>
<dbReference type="SMART" id="SM01091">
    <property type="entry name" value="CorC_HlyC"/>
    <property type="match status" value="1"/>
</dbReference>
<dbReference type="PANTHER" id="PTHR22777:SF32">
    <property type="entry name" value="UPF0053 INNER MEMBRANE PROTEIN YFJD"/>
    <property type="match status" value="1"/>
</dbReference>
<keyword evidence="7 9" id="KW-0129">CBS domain</keyword>
<feature type="transmembrane region" description="Helical" evidence="12">
    <location>
        <begin position="59"/>
        <end position="82"/>
    </location>
</feature>
<feature type="domain" description="CNNM transmembrane" evidence="15">
    <location>
        <begin position="1"/>
        <end position="186"/>
    </location>
</feature>
<feature type="chain" id="PRO_5045574830" evidence="13">
    <location>
        <begin position="26"/>
        <end position="467"/>
    </location>
</feature>
<name>A0ABW1IHH8_9PSEU</name>
<dbReference type="InterPro" id="IPR046342">
    <property type="entry name" value="CBS_dom_sf"/>
</dbReference>
<evidence type="ECO:0000313" key="16">
    <source>
        <dbReference type="EMBL" id="MFC5952224.1"/>
    </source>
</evidence>
<feature type="transmembrane region" description="Helical" evidence="12">
    <location>
        <begin position="89"/>
        <end position="108"/>
    </location>
</feature>
<evidence type="ECO:0000256" key="8">
    <source>
        <dbReference type="ARBA" id="ARBA00023136"/>
    </source>
</evidence>
<gene>
    <name evidence="16" type="ORF">ACFQH9_28565</name>
</gene>
<dbReference type="SMART" id="SM00116">
    <property type="entry name" value="CBS"/>
    <property type="match status" value="2"/>
</dbReference>
<dbReference type="InterPro" id="IPR002550">
    <property type="entry name" value="CNNM"/>
</dbReference>
<dbReference type="Proteomes" id="UP001596119">
    <property type="component" value="Unassembled WGS sequence"/>
</dbReference>
<dbReference type="PROSITE" id="PS51371">
    <property type="entry name" value="CBS"/>
    <property type="match status" value="2"/>
</dbReference>
<comment type="caution">
    <text evidence="16">The sequence shown here is derived from an EMBL/GenBank/DDBJ whole genome shotgun (WGS) entry which is preliminary data.</text>
</comment>
<dbReference type="Pfam" id="PF00571">
    <property type="entry name" value="CBS"/>
    <property type="match status" value="2"/>
</dbReference>
<keyword evidence="5" id="KW-0677">Repeat</keyword>
<evidence type="ECO:0000313" key="17">
    <source>
        <dbReference type="Proteomes" id="UP001596119"/>
    </source>
</evidence>
<feature type="domain" description="CBS" evidence="14">
    <location>
        <begin position="205"/>
        <end position="265"/>
    </location>
</feature>
<feature type="region of interest" description="Disordered" evidence="11">
    <location>
        <begin position="430"/>
        <end position="467"/>
    </location>
</feature>
<protein>
    <submittedName>
        <fullName evidence="16">Hemolysin family protein</fullName>
    </submittedName>
</protein>
<feature type="compositionally biased region" description="Low complexity" evidence="11">
    <location>
        <begin position="432"/>
        <end position="445"/>
    </location>
</feature>
<dbReference type="InterPro" id="IPR000644">
    <property type="entry name" value="CBS_dom"/>
</dbReference>
<evidence type="ECO:0000256" key="10">
    <source>
        <dbReference type="PROSITE-ProRule" id="PRU01193"/>
    </source>
</evidence>
<evidence type="ECO:0000256" key="6">
    <source>
        <dbReference type="ARBA" id="ARBA00022989"/>
    </source>
</evidence>
<comment type="similarity">
    <text evidence="2">Belongs to the UPF0053 family.</text>
</comment>
<dbReference type="Pfam" id="PF01595">
    <property type="entry name" value="CNNM"/>
    <property type="match status" value="1"/>
</dbReference>
<keyword evidence="8 10" id="KW-0472">Membrane</keyword>
<evidence type="ECO:0000256" key="2">
    <source>
        <dbReference type="ARBA" id="ARBA00006337"/>
    </source>
</evidence>
<dbReference type="Gene3D" id="3.10.580.10">
    <property type="entry name" value="CBS-domain"/>
    <property type="match status" value="1"/>
</dbReference>
<evidence type="ECO:0000256" key="3">
    <source>
        <dbReference type="ARBA" id="ARBA00022475"/>
    </source>
</evidence>
<reference evidence="17" key="1">
    <citation type="journal article" date="2019" name="Int. J. Syst. Evol. Microbiol.">
        <title>The Global Catalogue of Microorganisms (GCM) 10K type strain sequencing project: providing services to taxonomists for standard genome sequencing and annotation.</title>
        <authorList>
            <consortium name="The Broad Institute Genomics Platform"/>
            <consortium name="The Broad Institute Genome Sequencing Center for Infectious Disease"/>
            <person name="Wu L."/>
            <person name="Ma J."/>
        </authorList>
    </citation>
    <scope>NUCLEOTIDE SEQUENCE [LARGE SCALE GENOMIC DNA]</scope>
    <source>
        <strain evidence="17">CGMCC 4.7397</strain>
    </source>
</reference>
<dbReference type="PANTHER" id="PTHR22777">
    <property type="entry name" value="HEMOLYSIN-RELATED"/>
    <property type="match status" value="1"/>
</dbReference>
<evidence type="ECO:0000256" key="12">
    <source>
        <dbReference type="SAM" id="Phobius"/>
    </source>
</evidence>
<dbReference type="PROSITE" id="PS51846">
    <property type="entry name" value="CNNM"/>
    <property type="match status" value="1"/>
</dbReference>
<dbReference type="InterPro" id="IPR036318">
    <property type="entry name" value="FAD-bd_PCMH-like_sf"/>
</dbReference>
<comment type="subcellular location">
    <subcellularLocation>
        <location evidence="1">Cell membrane</location>
        <topology evidence="1">Multi-pass membrane protein</topology>
    </subcellularLocation>
</comment>
<dbReference type="EMBL" id="JBHSQK010000096">
    <property type="protein sequence ID" value="MFC5952224.1"/>
    <property type="molecule type" value="Genomic_DNA"/>
</dbReference>
<evidence type="ECO:0000256" key="1">
    <source>
        <dbReference type="ARBA" id="ARBA00004651"/>
    </source>
</evidence>
<organism evidence="16 17">
    <name type="scientific">Pseudonocardia lutea</name>
    <dbReference type="NCBI Taxonomy" id="2172015"/>
    <lineage>
        <taxon>Bacteria</taxon>
        <taxon>Bacillati</taxon>
        <taxon>Actinomycetota</taxon>
        <taxon>Actinomycetes</taxon>
        <taxon>Pseudonocardiales</taxon>
        <taxon>Pseudonocardiaceae</taxon>
        <taxon>Pseudonocardia</taxon>
    </lineage>
</organism>
<evidence type="ECO:0000259" key="14">
    <source>
        <dbReference type="PROSITE" id="PS51371"/>
    </source>
</evidence>
<evidence type="ECO:0000256" key="7">
    <source>
        <dbReference type="ARBA" id="ARBA00023122"/>
    </source>
</evidence>
<evidence type="ECO:0000256" key="4">
    <source>
        <dbReference type="ARBA" id="ARBA00022692"/>
    </source>
</evidence>
<sequence length="467" mass="50185">MNAAGLLAVAIVLIPFAGLCAAADAALTSISRARVTDLIRANRPGSRALSKVVDDRARYVNLLILLRLMGETVATVLLAVSLASWFDPAWVGVLLAAVIMVVVSYVLIGVGPRTLGRQHPYALGLAVAAPVRVVATLLSPLTKLLILVGNAITPGRGFREGPFSSEVELRELVDMASTSGVVEEGERKMIHSVFELGDTIVRDVMQPRPDVVWAEQDTPVQKVVRLALRSGYSRIPVLGEGIDDVIGVAYLKDLVGAGWDRPEARLAEVVRPPVFVPDSKRIDELLKDMQRTRNHMAIVVDEYGGTAGVVTIEDILEEIVGDISDEYDTDEVPEVQRLDGGTLRLAARLPVEDLQELFAGEFSGTEREEQLREALEQADVDTVGGLLAQRLGKVPLPGAEAEVDGLLHLRGEGGKDARGRIRITSVLVTPIAAPDATAPEASAPEPVEPEEDAADQADVREETDVRQ</sequence>
<dbReference type="CDD" id="cd04590">
    <property type="entry name" value="CBS_pair_CorC_HlyC_assoc"/>
    <property type="match status" value="1"/>
</dbReference>
<evidence type="ECO:0000256" key="5">
    <source>
        <dbReference type="ARBA" id="ARBA00022737"/>
    </source>
</evidence>
<evidence type="ECO:0000256" key="9">
    <source>
        <dbReference type="PROSITE-ProRule" id="PRU00703"/>
    </source>
</evidence>
<keyword evidence="6 10" id="KW-1133">Transmembrane helix</keyword>
<feature type="compositionally biased region" description="Basic and acidic residues" evidence="11">
    <location>
        <begin position="457"/>
        <end position="467"/>
    </location>
</feature>
<dbReference type="Gene3D" id="3.30.465.10">
    <property type="match status" value="1"/>
</dbReference>
<dbReference type="SUPFAM" id="SSF54631">
    <property type="entry name" value="CBS-domain pair"/>
    <property type="match status" value="1"/>
</dbReference>
<dbReference type="InterPro" id="IPR044751">
    <property type="entry name" value="Ion_transp-like_CBS"/>
</dbReference>
<evidence type="ECO:0000256" key="13">
    <source>
        <dbReference type="SAM" id="SignalP"/>
    </source>
</evidence>
<evidence type="ECO:0000256" key="11">
    <source>
        <dbReference type="SAM" id="MobiDB-lite"/>
    </source>
</evidence>
<accession>A0ABW1IHH8</accession>
<feature type="domain" description="CBS" evidence="14">
    <location>
        <begin position="269"/>
        <end position="326"/>
    </location>
</feature>
<keyword evidence="4 10" id="KW-0812">Transmembrane</keyword>
<keyword evidence="3" id="KW-1003">Cell membrane</keyword>